<feature type="domain" description="Thioesterase" evidence="3">
    <location>
        <begin position="204"/>
        <end position="280"/>
    </location>
</feature>
<dbReference type="Pfam" id="PF03061">
    <property type="entry name" value="4HBT"/>
    <property type="match status" value="1"/>
</dbReference>
<dbReference type="RefSeq" id="WP_345314203.1">
    <property type="nucleotide sequence ID" value="NZ_BAABIE010000017.1"/>
</dbReference>
<gene>
    <name evidence="4" type="ORF">GCM10023217_31310</name>
</gene>
<dbReference type="NCBIfam" id="TIGR00369">
    <property type="entry name" value="unchar_dom_1"/>
    <property type="match status" value="1"/>
</dbReference>
<dbReference type="SUPFAM" id="SSF54637">
    <property type="entry name" value="Thioesterase/thiol ester dehydrase-isomerase"/>
    <property type="match status" value="2"/>
</dbReference>
<dbReference type="PANTHER" id="PTHR21660:SF1">
    <property type="entry name" value="ACYL-COENZYME A THIOESTERASE 13"/>
    <property type="match status" value="1"/>
</dbReference>
<accession>A0ABP8ZI62</accession>
<organism evidence="4 5">
    <name type="scientific">Gordonia alkaliphila</name>
    <dbReference type="NCBI Taxonomy" id="1053547"/>
    <lineage>
        <taxon>Bacteria</taxon>
        <taxon>Bacillati</taxon>
        <taxon>Actinomycetota</taxon>
        <taxon>Actinomycetes</taxon>
        <taxon>Mycobacteriales</taxon>
        <taxon>Gordoniaceae</taxon>
        <taxon>Gordonia</taxon>
    </lineage>
</organism>
<evidence type="ECO:0000256" key="2">
    <source>
        <dbReference type="ARBA" id="ARBA00022801"/>
    </source>
</evidence>
<evidence type="ECO:0000256" key="1">
    <source>
        <dbReference type="ARBA" id="ARBA00008324"/>
    </source>
</evidence>
<dbReference type="InterPro" id="IPR039298">
    <property type="entry name" value="ACOT13"/>
</dbReference>
<proteinExistence type="inferred from homology"/>
<dbReference type="InterPro" id="IPR003736">
    <property type="entry name" value="PAAI_dom"/>
</dbReference>
<evidence type="ECO:0000313" key="4">
    <source>
        <dbReference type="EMBL" id="GAA4756955.1"/>
    </source>
</evidence>
<keyword evidence="2" id="KW-0378">Hydrolase</keyword>
<keyword evidence="5" id="KW-1185">Reference proteome</keyword>
<comment type="similarity">
    <text evidence="1">Belongs to the thioesterase PaaI family.</text>
</comment>
<protein>
    <recommendedName>
        <fullName evidence="3">Thioesterase domain-containing protein</fullName>
    </recommendedName>
</protein>
<dbReference type="EMBL" id="BAABIE010000017">
    <property type="protein sequence ID" value="GAA4756955.1"/>
    <property type="molecule type" value="Genomic_DNA"/>
</dbReference>
<dbReference type="InterPro" id="IPR006683">
    <property type="entry name" value="Thioestr_dom"/>
</dbReference>
<evidence type="ECO:0000259" key="3">
    <source>
        <dbReference type="Pfam" id="PF03061"/>
    </source>
</evidence>
<dbReference type="InterPro" id="IPR029069">
    <property type="entry name" value="HotDog_dom_sf"/>
</dbReference>
<name>A0ABP8ZI62_9ACTN</name>
<dbReference type="Proteomes" id="UP001500822">
    <property type="component" value="Unassembled WGS sequence"/>
</dbReference>
<evidence type="ECO:0000313" key="5">
    <source>
        <dbReference type="Proteomes" id="UP001500822"/>
    </source>
</evidence>
<sequence>MTSLTENDPFTSFGIGRRAGAPLADMVQALGPGVTDHRGLIDLPALTVLFDDIGGLSFFYSGSGSTVQARLTMSMLDRPTVDEMLDGTSEVSMRREPYGVSTVRITGRDGRLLCTGVARSVRVGRDLVVDGDAADLAEPVAPPAAAPLPTADLARGGREIVADLVDGRAPLGELGRLLGGSVSVDDDGNVCFASVTEPWMGNIMGTMHGGVIAAVVAQALSLAGQAAAPAGVDYQLVDFSIAFLRSPAVDGRTLQVRTRAVKVGRRLGVFTAELYDGDVLLATAGGDVLFTG</sequence>
<dbReference type="Gene3D" id="3.10.129.10">
    <property type="entry name" value="Hotdog Thioesterase"/>
    <property type="match status" value="1"/>
</dbReference>
<reference evidence="5" key="1">
    <citation type="journal article" date="2019" name="Int. J. Syst. Evol. Microbiol.">
        <title>The Global Catalogue of Microorganisms (GCM) 10K type strain sequencing project: providing services to taxonomists for standard genome sequencing and annotation.</title>
        <authorList>
            <consortium name="The Broad Institute Genomics Platform"/>
            <consortium name="The Broad Institute Genome Sequencing Center for Infectious Disease"/>
            <person name="Wu L."/>
            <person name="Ma J."/>
        </authorList>
    </citation>
    <scope>NUCLEOTIDE SEQUENCE [LARGE SCALE GENOMIC DNA]</scope>
    <source>
        <strain evidence="5">JCM 18077</strain>
    </source>
</reference>
<comment type="caution">
    <text evidence="4">The sequence shown here is derived from an EMBL/GenBank/DDBJ whole genome shotgun (WGS) entry which is preliminary data.</text>
</comment>
<dbReference type="PANTHER" id="PTHR21660">
    <property type="entry name" value="THIOESTERASE SUPERFAMILY MEMBER-RELATED"/>
    <property type="match status" value="1"/>
</dbReference>
<dbReference type="CDD" id="cd03443">
    <property type="entry name" value="PaaI_thioesterase"/>
    <property type="match status" value="1"/>
</dbReference>